<feature type="transmembrane region" description="Helical" evidence="1">
    <location>
        <begin position="337"/>
        <end position="356"/>
    </location>
</feature>
<dbReference type="PANTHER" id="PTHR36927:SF1">
    <property type="entry name" value="MDO-LIKE PROTEIN"/>
    <property type="match status" value="1"/>
</dbReference>
<evidence type="ECO:0000313" key="3">
    <source>
        <dbReference type="EMBL" id="QBI01748.1"/>
    </source>
</evidence>
<dbReference type="Pfam" id="PF01757">
    <property type="entry name" value="Acyl_transf_3"/>
    <property type="match status" value="1"/>
</dbReference>
<keyword evidence="4" id="KW-1185">Reference proteome</keyword>
<keyword evidence="1" id="KW-1133">Transmembrane helix</keyword>
<feature type="transmembrane region" description="Helical" evidence="1">
    <location>
        <begin position="191"/>
        <end position="213"/>
    </location>
</feature>
<gene>
    <name evidence="3" type="ORF">EYF70_13470</name>
</gene>
<name>A0ABX5RVC2_9BURK</name>
<feature type="transmembrane region" description="Helical" evidence="1">
    <location>
        <begin position="54"/>
        <end position="75"/>
    </location>
</feature>
<dbReference type="PANTHER" id="PTHR36927">
    <property type="entry name" value="BLR4337 PROTEIN"/>
    <property type="match status" value="1"/>
</dbReference>
<evidence type="ECO:0000313" key="4">
    <source>
        <dbReference type="Proteomes" id="UP000292307"/>
    </source>
</evidence>
<feature type="transmembrane region" description="Helical" evidence="1">
    <location>
        <begin position="225"/>
        <end position="245"/>
    </location>
</feature>
<evidence type="ECO:0000259" key="2">
    <source>
        <dbReference type="Pfam" id="PF01757"/>
    </source>
</evidence>
<keyword evidence="1" id="KW-0472">Membrane</keyword>
<feature type="transmembrane region" description="Helical" evidence="1">
    <location>
        <begin position="297"/>
        <end position="316"/>
    </location>
</feature>
<dbReference type="Proteomes" id="UP000292307">
    <property type="component" value="Chromosome"/>
</dbReference>
<proteinExistence type="predicted"/>
<feature type="transmembrane region" description="Helical" evidence="1">
    <location>
        <begin position="96"/>
        <end position="118"/>
    </location>
</feature>
<feature type="domain" description="Acyltransferase 3" evidence="2">
    <location>
        <begin position="11"/>
        <end position="372"/>
    </location>
</feature>
<keyword evidence="1" id="KW-0812">Transmembrane</keyword>
<protein>
    <recommendedName>
        <fullName evidence="2">Acyltransferase 3 domain-containing protein</fullName>
    </recommendedName>
</protein>
<evidence type="ECO:0000256" key="1">
    <source>
        <dbReference type="SAM" id="Phobius"/>
    </source>
</evidence>
<feature type="transmembrane region" description="Helical" evidence="1">
    <location>
        <begin position="15"/>
        <end position="34"/>
    </location>
</feature>
<feature type="transmembrane region" description="Helical" evidence="1">
    <location>
        <begin position="149"/>
        <end position="171"/>
    </location>
</feature>
<dbReference type="EMBL" id="CP036401">
    <property type="protein sequence ID" value="QBI01748.1"/>
    <property type="molecule type" value="Genomic_DNA"/>
</dbReference>
<sequence length="401" mass="45286">MTYSIDENRFHSLDAVRACALLGGILLHAIMNYMPGYREYNWPWSDNSTNAGLGILYFVIHLFRMSSFFLIAGFFARLLHQRLGTKGLIKNRLRRIGLPLIAFYFVVMPLGFLSFIWVTQKLGTSGTGGTAKMELPPVIGPFVPWGHLWFLYLLLVIYVLVLAARATVVSFDSEGTLRSTVSRLLDSAFRLRIAPLLLGAPIALSLYLSPWWVQWQGIPSPIIGLVPNFPGLLAYGAAFLVGWFLHREQENLRVLALDWHLYAVGAVAGTAVALYVIGIKPTLGIVELNNVDRAVYAGAYLFAQWCVMFAVIGLAVRYLRVASGRWRYLADASYWMYLMHAPIIFLLQTWMLHWPLHWSVKLSMILAITSVLLLTSYHYLVRTTFMGVFLSGRKYPRLSGN</sequence>
<organism evidence="3 4">
    <name type="scientific">Pseudoduganella albidiflava</name>
    <dbReference type="NCBI Taxonomy" id="321983"/>
    <lineage>
        <taxon>Bacteria</taxon>
        <taxon>Pseudomonadati</taxon>
        <taxon>Pseudomonadota</taxon>
        <taxon>Betaproteobacteria</taxon>
        <taxon>Burkholderiales</taxon>
        <taxon>Oxalobacteraceae</taxon>
        <taxon>Telluria group</taxon>
        <taxon>Pseudoduganella</taxon>
    </lineage>
</organism>
<dbReference type="RefSeq" id="WP_131145866.1">
    <property type="nucleotide sequence ID" value="NZ_BMWV01000004.1"/>
</dbReference>
<feature type="transmembrane region" description="Helical" evidence="1">
    <location>
        <begin position="257"/>
        <end position="277"/>
    </location>
</feature>
<dbReference type="InterPro" id="IPR002656">
    <property type="entry name" value="Acyl_transf_3_dom"/>
</dbReference>
<feature type="transmembrane region" description="Helical" evidence="1">
    <location>
        <begin position="362"/>
        <end position="381"/>
    </location>
</feature>
<dbReference type="InterPro" id="IPR050623">
    <property type="entry name" value="Glucan_succinyl_AcylTrfase"/>
</dbReference>
<reference evidence="3 4" key="1">
    <citation type="submission" date="2019-02" db="EMBL/GenBank/DDBJ databases">
        <title>Draft Genome Sequences of Six Type Strains of the Genus Massilia.</title>
        <authorList>
            <person name="Miess H."/>
            <person name="Frediansyhah A."/>
            <person name="Gross H."/>
        </authorList>
    </citation>
    <scope>NUCLEOTIDE SEQUENCE [LARGE SCALE GENOMIC DNA]</scope>
    <source>
        <strain evidence="3 4">DSM 17472</strain>
    </source>
</reference>
<accession>A0ABX5RVC2</accession>